<feature type="transmembrane region" description="Helical" evidence="8">
    <location>
        <begin position="488"/>
        <end position="507"/>
    </location>
</feature>
<evidence type="ECO:0008006" key="11">
    <source>
        <dbReference type="Google" id="ProtNLM"/>
    </source>
</evidence>
<protein>
    <recommendedName>
        <fullName evidence="11">Glycosyltransferase RgtA/B/C/D-like domain-containing protein</fullName>
    </recommendedName>
</protein>
<evidence type="ECO:0000256" key="1">
    <source>
        <dbReference type="ARBA" id="ARBA00004651"/>
    </source>
</evidence>
<evidence type="ECO:0000256" key="5">
    <source>
        <dbReference type="ARBA" id="ARBA00022692"/>
    </source>
</evidence>
<feature type="transmembrane region" description="Helical" evidence="8">
    <location>
        <begin position="283"/>
        <end position="301"/>
    </location>
</feature>
<feature type="transmembrane region" description="Helical" evidence="8">
    <location>
        <begin position="353"/>
        <end position="373"/>
    </location>
</feature>
<gene>
    <name evidence="9" type="ORF">COT71_04265</name>
</gene>
<keyword evidence="5 8" id="KW-0812">Transmembrane</keyword>
<keyword evidence="6 8" id="KW-1133">Transmembrane helix</keyword>
<name>A0A2M6WY85_9BACT</name>
<evidence type="ECO:0000256" key="4">
    <source>
        <dbReference type="ARBA" id="ARBA00022679"/>
    </source>
</evidence>
<evidence type="ECO:0000256" key="2">
    <source>
        <dbReference type="ARBA" id="ARBA00022475"/>
    </source>
</evidence>
<dbReference type="GO" id="GO:0005886">
    <property type="term" value="C:plasma membrane"/>
    <property type="evidence" value="ECO:0007669"/>
    <property type="project" value="UniProtKB-SubCell"/>
</dbReference>
<reference evidence="10" key="1">
    <citation type="submission" date="2017-09" db="EMBL/GenBank/DDBJ databases">
        <title>Depth-based differentiation of microbial function through sediment-hosted aquifers and enrichment of novel symbionts in the deep terrestrial subsurface.</title>
        <authorList>
            <person name="Probst A.J."/>
            <person name="Ladd B."/>
            <person name="Jarett J.K."/>
            <person name="Geller-Mcgrath D.E."/>
            <person name="Sieber C.M.K."/>
            <person name="Emerson J.B."/>
            <person name="Anantharaman K."/>
            <person name="Thomas B.C."/>
            <person name="Malmstrom R."/>
            <person name="Stieglmeier M."/>
            <person name="Klingl A."/>
            <person name="Woyke T."/>
            <person name="Ryan C.M."/>
            <person name="Banfield J.F."/>
        </authorList>
    </citation>
    <scope>NUCLEOTIDE SEQUENCE [LARGE SCALE GENOMIC DNA]</scope>
</reference>
<feature type="transmembrane region" description="Helical" evidence="8">
    <location>
        <begin position="651"/>
        <end position="668"/>
    </location>
</feature>
<evidence type="ECO:0000313" key="9">
    <source>
        <dbReference type="EMBL" id="PIT97762.1"/>
    </source>
</evidence>
<dbReference type="EMBL" id="PEZP01000046">
    <property type="protein sequence ID" value="PIT97762.1"/>
    <property type="molecule type" value="Genomic_DNA"/>
</dbReference>
<keyword evidence="3" id="KW-0328">Glycosyltransferase</keyword>
<feature type="transmembrane region" description="Helical" evidence="8">
    <location>
        <begin position="236"/>
        <end position="256"/>
    </location>
</feature>
<dbReference type="PANTHER" id="PTHR33908">
    <property type="entry name" value="MANNOSYLTRANSFERASE YKCB-RELATED"/>
    <property type="match status" value="1"/>
</dbReference>
<evidence type="ECO:0000256" key="3">
    <source>
        <dbReference type="ARBA" id="ARBA00022676"/>
    </source>
</evidence>
<evidence type="ECO:0000256" key="8">
    <source>
        <dbReference type="SAM" id="Phobius"/>
    </source>
</evidence>
<comment type="caution">
    <text evidence="9">The sequence shown here is derived from an EMBL/GenBank/DDBJ whole genome shotgun (WGS) entry which is preliminary data.</text>
</comment>
<organism evidence="9 10">
    <name type="scientific">Candidatus Andersenbacteria bacterium CG10_big_fil_rev_8_21_14_0_10_54_11</name>
    <dbReference type="NCBI Taxonomy" id="1974485"/>
    <lineage>
        <taxon>Bacteria</taxon>
        <taxon>Candidatus Anderseniibacteriota</taxon>
    </lineage>
</organism>
<dbReference type="PANTHER" id="PTHR33908:SF11">
    <property type="entry name" value="MEMBRANE PROTEIN"/>
    <property type="match status" value="1"/>
</dbReference>
<accession>A0A2M6WY85</accession>
<evidence type="ECO:0000313" key="10">
    <source>
        <dbReference type="Proteomes" id="UP000230731"/>
    </source>
</evidence>
<feature type="transmembrane region" description="Helical" evidence="8">
    <location>
        <begin position="689"/>
        <end position="711"/>
    </location>
</feature>
<dbReference type="InterPro" id="IPR050297">
    <property type="entry name" value="LipidA_mod_glycosyltrf_83"/>
</dbReference>
<dbReference type="AlphaFoldDB" id="A0A2M6WY85"/>
<feature type="transmembrane region" description="Helical" evidence="8">
    <location>
        <begin position="409"/>
        <end position="425"/>
    </location>
</feature>
<feature type="transmembrane region" description="Helical" evidence="8">
    <location>
        <begin position="385"/>
        <end position="403"/>
    </location>
</feature>
<keyword evidence="4" id="KW-0808">Transferase</keyword>
<comment type="subcellular location">
    <subcellularLocation>
        <location evidence="1">Cell membrane</location>
        <topology evidence="1">Multi-pass membrane protein</topology>
    </subcellularLocation>
</comment>
<evidence type="ECO:0000256" key="6">
    <source>
        <dbReference type="ARBA" id="ARBA00022989"/>
    </source>
</evidence>
<feature type="transmembrane region" description="Helical" evidence="8">
    <location>
        <begin position="717"/>
        <end position="737"/>
    </location>
</feature>
<feature type="transmembrane region" description="Helical" evidence="8">
    <location>
        <begin position="437"/>
        <end position="454"/>
    </location>
</feature>
<feature type="transmembrane region" description="Helical" evidence="8">
    <location>
        <begin position="554"/>
        <end position="575"/>
    </location>
</feature>
<proteinExistence type="predicted"/>
<evidence type="ECO:0000256" key="7">
    <source>
        <dbReference type="ARBA" id="ARBA00023136"/>
    </source>
</evidence>
<dbReference type="GO" id="GO:0016763">
    <property type="term" value="F:pentosyltransferase activity"/>
    <property type="evidence" value="ECO:0007669"/>
    <property type="project" value="TreeGrafter"/>
</dbReference>
<dbReference type="Proteomes" id="UP000230731">
    <property type="component" value="Unassembled WGS sequence"/>
</dbReference>
<feature type="transmembrane region" description="Helical" evidence="8">
    <location>
        <begin position="768"/>
        <end position="787"/>
    </location>
</feature>
<keyword evidence="2" id="KW-1003">Cell membrane</keyword>
<keyword evidence="7 8" id="KW-0472">Membrane</keyword>
<feature type="transmembrane region" description="Helical" evidence="8">
    <location>
        <begin position="460"/>
        <end position="476"/>
    </location>
</feature>
<sequence>MSKGLGGRIAVKIPVSLTERGSKRRLLLSIVLLALGGLASAIFVPVREEGYRLDVHTANAGELTGEALIGQTFVAERDNLAGVGVKFATYSGRENTHDVVFHLRRAVADSEDLRKAQVHPSLLGDNQFYRFDFAPLEDSGGQTYFWFVTSPAGEPGDAVTVDINGEDPYPAGTAYLVRGVAVATANAAVLGRSGKPTVDTTFSLHYSVPAAAAGWHAARDGMRLFIDTWQEQRSEYGVWVMAAGMAAAFVWLIVFVGRISDESIVGDAALLTHPIPPYPRRQIWILLVALFLAAVLVRWLYAVHLPVTNDEGNYLYDAWSILHGRLAGGDGYVKALLAVLWLSFWELLGGPTILAGRLAAITASSLMVFPLYVIGRELTGVRAGILAAGAWALMAAPVVTGIYAHTQPLALLFGAAGVAVLLLAAGETVPILAGRRLATSWWFGIGGMLLGMGAVSRKSVVSLGLIVVWLILVHGGELRRKVRMTVSIGLGFMSVLSALALFAYAAYGPIGVTEALGINSAEDGQEAVEPGQEEQVRAYSIRGMTPFFRESLPLIFLAAVGMGAVLEMFVSRVLSRRSSLPSRSRFSSFSSHRSGRPRGKLLEAILPAGKPLRYWLSKFVWILPLAAFWRARDFFGKYEGESVMAWGMRSWWGWAFVVLTAAAVFIRRPRAGNFFPSLHKDEVDDSRHMLLALMVPLLWLAGMAFLYLNWIKFHANYIIEFLPPLAMLTGIGAAAVFRSMRSGTSIPAPHKGEDDDDIPPIPLLKGSIIVVLLWGAFASGYVAYTFAHTGTFQLSAAREAAAWAQAHIPLDEPIFTGAALIPYLSGHRTALDIAHPRWYAYSFIWQRNPERLAAFLTSREEMLEAYRQAKWFLLEKQTGFSFLMEYSEIEAGLEQDWERVQGISNGSNTMTFYRRRIR</sequence>
<dbReference type="GO" id="GO:0009103">
    <property type="term" value="P:lipopolysaccharide biosynthetic process"/>
    <property type="evidence" value="ECO:0007669"/>
    <property type="project" value="UniProtKB-ARBA"/>
</dbReference>